<evidence type="ECO:0000256" key="1">
    <source>
        <dbReference type="ARBA" id="ARBA00000085"/>
    </source>
</evidence>
<keyword evidence="22" id="KW-1185">Reference proteome</keyword>
<dbReference type="InterPro" id="IPR004358">
    <property type="entry name" value="Sig_transdc_His_kin-like_C"/>
</dbReference>
<dbReference type="InterPro" id="IPR017055">
    <property type="entry name" value="Sig_transdc_His_kinase_DctB"/>
</dbReference>
<evidence type="ECO:0000259" key="19">
    <source>
        <dbReference type="PROSITE" id="PS50112"/>
    </source>
</evidence>
<dbReference type="Gene3D" id="3.30.565.10">
    <property type="entry name" value="Histidine kinase-like ATPase, C-terminal domain"/>
    <property type="match status" value="1"/>
</dbReference>
<dbReference type="GO" id="GO:0005886">
    <property type="term" value="C:plasma membrane"/>
    <property type="evidence" value="ECO:0007669"/>
    <property type="project" value="UniProtKB-SubCell"/>
</dbReference>
<dbReference type="NCBIfam" id="TIGR00229">
    <property type="entry name" value="sensory_box"/>
    <property type="match status" value="1"/>
</dbReference>
<dbReference type="InterPro" id="IPR005467">
    <property type="entry name" value="His_kinase_dom"/>
</dbReference>
<feature type="coiled-coil region" evidence="16">
    <location>
        <begin position="451"/>
        <end position="482"/>
    </location>
</feature>
<evidence type="ECO:0000256" key="4">
    <source>
        <dbReference type="ARBA" id="ARBA00022475"/>
    </source>
</evidence>
<dbReference type="SMART" id="SM00387">
    <property type="entry name" value="HATPase_c"/>
    <property type="match status" value="1"/>
</dbReference>
<dbReference type="Gene3D" id="1.10.287.130">
    <property type="match status" value="1"/>
</dbReference>
<dbReference type="CDD" id="cd00082">
    <property type="entry name" value="HisKA"/>
    <property type="match status" value="1"/>
</dbReference>
<dbReference type="InterPro" id="IPR036890">
    <property type="entry name" value="HATPase_C_sf"/>
</dbReference>
<evidence type="ECO:0000256" key="11">
    <source>
        <dbReference type="ARBA" id="ARBA00022840"/>
    </source>
</evidence>
<protein>
    <recommendedName>
        <fullName evidence="15">C4-dicarboxylate transport sensor protein DctB</fullName>
        <ecNumber evidence="3">2.7.13.3</ecNumber>
    </recommendedName>
</protein>
<gene>
    <name evidence="21" type="ORF">GCM10007932_35220</name>
</gene>
<evidence type="ECO:0000313" key="21">
    <source>
        <dbReference type="EMBL" id="GLQ74161.1"/>
    </source>
</evidence>
<comment type="caution">
    <text evidence="21">The sequence shown here is derived from an EMBL/GenBank/DDBJ whole genome shotgun (WGS) entry which is preliminary data.</text>
</comment>
<comment type="subcellular location">
    <subcellularLocation>
        <location evidence="2">Cell inner membrane</location>
        <topology evidence="2">Multi-pass membrane protein</topology>
    </subcellularLocation>
</comment>
<evidence type="ECO:0000256" key="12">
    <source>
        <dbReference type="ARBA" id="ARBA00022989"/>
    </source>
</evidence>
<evidence type="ECO:0000256" key="7">
    <source>
        <dbReference type="ARBA" id="ARBA00022679"/>
    </source>
</evidence>
<evidence type="ECO:0000256" key="10">
    <source>
        <dbReference type="ARBA" id="ARBA00022777"/>
    </source>
</evidence>
<keyword evidence="9" id="KW-0547">Nucleotide-binding</keyword>
<dbReference type="SUPFAM" id="SSF55785">
    <property type="entry name" value="PYP-like sensor domain (PAS domain)"/>
    <property type="match status" value="1"/>
</dbReference>
<evidence type="ECO:0000256" key="2">
    <source>
        <dbReference type="ARBA" id="ARBA00004429"/>
    </source>
</evidence>
<dbReference type="CDD" id="cd00130">
    <property type="entry name" value="PAS"/>
    <property type="match status" value="1"/>
</dbReference>
<dbReference type="GO" id="GO:0000155">
    <property type="term" value="F:phosphorelay sensor kinase activity"/>
    <property type="evidence" value="ECO:0007669"/>
    <property type="project" value="InterPro"/>
</dbReference>
<evidence type="ECO:0000256" key="13">
    <source>
        <dbReference type="ARBA" id="ARBA00023012"/>
    </source>
</evidence>
<accession>A0AAV5NW08</accession>
<feature type="domain" description="Histidine kinase" evidence="18">
    <location>
        <begin position="498"/>
        <end position="722"/>
    </location>
</feature>
<keyword evidence="13" id="KW-0902">Two-component regulatory system</keyword>
<feature type="domain" description="PAS" evidence="19">
    <location>
        <begin position="313"/>
        <end position="352"/>
    </location>
</feature>
<organism evidence="21 22">
    <name type="scientific">Vibrio penaeicida</name>
    <dbReference type="NCBI Taxonomy" id="104609"/>
    <lineage>
        <taxon>Bacteria</taxon>
        <taxon>Pseudomonadati</taxon>
        <taxon>Pseudomonadota</taxon>
        <taxon>Gammaproteobacteria</taxon>
        <taxon>Vibrionales</taxon>
        <taxon>Vibrionaceae</taxon>
        <taxon>Vibrio</taxon>
    </lineage>
</organism>
<comment type="catalytic activity">
    <reaction evidence="1">
        <text>ATP + protein L-histidine = ADP + protein N-phospho-L-histidine.</text>
        <dbReference type="EC" id="2.7.13.3"/>
    </reaction>
</comment>
<keyword evidence="6" id="KW-0597">Phosphoprotein</keyword>
<dbReference type="Pfam" id="PF13426">
    <property type="entry name" value="PAS_9"/>
    <property type="match status" value="1"/>
</dbReference>
<dbReference type="PIRSF" id="PIRSF036431">
    <property type="entry name" value="STHK_DctB"/>
    <property type="match status" value="1"/>
</dbReference>
<dbReference type="PANTHER" id="PTHR43065">
    <property type="entry name" value="SENSOR HISTIDINE KINASE"/>
    <property type="match status" value="1"/>
</dbReference>
<evidence type="ECO:0000256" key="14">
    <source>
        <dbReference type="ARBA" id="ARBA00023136"/>
    </source>
</evidence>
<dbReference type="SUPFAM" id="SSF55874">
    <property type="entry name" value="ATPase domain of HSP90 chaperone/DNA topoisomerase II/histidine kinase"/>
    <property type="match status" value="1"/>
</dbReference>
<sequence>MENRKPSYPFRKLPVILLIILAMSLTLLFIRDTTKGWLLDNTHLSGQDRLLIYVGDIRRTLARYDFLPYLIAEHQPSRSLLEGDFSQREAVETYLAQLDKASQTRGWYLLNSNGDFVASSSPVYKWRDSDGAAITSLMQQLGGEVVTLSYLSQGQARYYRAAPIYGYQGLIGIAVARINLQTLSESWLANNEFVLISDRQKRFFLTSSQSDLNRQIGKDTMPPLTPFLLPDGTEVSLVSIENQPYLVQSVSLDDLKWNIHYLTPIKELDDTVNTVMLIAAILMLLVLVVILLTIERRQKIRSREALQQAISDSERQLRTIISKTDVGLMMLTEQGRVAYINPMALRYFGLSEPLATNMEAWQLFETMMGNTTVMSMLKNLSTRIDTSKNTDHSKHAGFQKQKNKDITELSAVEVMAQRSDGSRFPTLFSLTYMTFGTQSGYLATLIDISKRKKAENALQKANLELEERVKARTLALEAAQDELVQNSKMAALGRMSSAITHELNQPLTGIRTLLSSSGVLIERQQTDLLKANMKLVDSLIDRMATMTSELKTFSYSRSQELVPLSISAITEEVLRLHADTLKSVQVTVSWPSPMPDALGEPHRLALVIGNLISNAVDAMNQSAAPMLKIESTVLEDTIELHIRDNGTGSTDEALQHLFEPFYTSKKVGQGLGLGLAISANSMKEMQGKVWANNNSSPIKPIKNATPVFESGMTFTLSLKKAR</sequence>
<evidence type="ECO:0000256" key="15">
    <source>
        <dbReference type="ARBA" id="ARBA00073143"/>
    </source>
</evidence>
<dbReference type="SMART" id="SM00091">
    <property type="entry name" value="PAS"/>
    <property type="match status" value="1"/>
</dbReference>
<dbReference type="FunFam" id="1.10.287.130:FF:000049">
    <property type="entry name" value="C4-dicarboxylate transport sensor protein DctB"/>
    <property type="match status" value="1"/>
</dbReference>
<keyword evidence="11" id="KW-0067">ATP-binding</keyword>
<proteinExistence type="predicted"/>
<evidence type="ECO:0000256" key="5">
    <source>
        <dbReference type="ARBA" id="ARBA00022519"/>
    </source>
</evidence>
<dbReference type="PROSITE" id="PS50112">
    <property type="entry name" value="PAS"/>
    <property type="match status" value="1"/>
</dbReference>
<dbReference type="InterPro" id="IPR003661">
    <property type="entry name" value="HisK_dim/P_dom"/>
</dbReference>
<dbReference type="RefSeq" id="WP_126607913.1">
    <property type="nucleotide sequence ID" value="NZ_AP025145.1"/>
</dbReference>
<evidence type="ECO:0000256" key="16">
    <source>
        <dbReference type="SAM" id="Coils"/>
    </source>
</evidence>
<keyword evidence="10 21" id="KW-0418">Kinase</keyword>
<dbReference type="InterPro" id="IPR000700">
    <property type="entry name" value="PAS-assoc_C"/>
</dbReference>
<reference evidence="22" key="1">
    <citation type="journal article" date="2019" name="Int. J. Syst. Evol. Microbiol.">
        <title>The Global Catalogue of Microorganisms (GCM) 10K type strain sequencing project: providing services to taxonomists for standard genome sequencing and annotation.</title>
        <authorList>
            <consortium name="The Broad Institute Genomics Platform"/>
            <consortium name="The Broad Institute Genome Sequencing Center for Infectious Disease"/>
            <person name="Wu L."/>
            <person name="Ma J."/>
        </authorList>
    </citation>
    <scope>NUCLEOTIDE SEQUENCE [LARGE SCALE GENOMIC DNA]</scope>
    <source>
        <strain evidence="22">NBRC 15640</strain>
    </source>
</reference>
<dbReference type="PRINTS" id="PR00344">
    <property type="entry name" value="BCTRLSENSOR"/>
</dbReference>
<dbReference type="SMART" id="SM00388">
    <property type="entry name" value="HisKA"/>
    <property type="match status" value="1"/>
</dbReference>
<keyword evidence="4" id="KW-1003">Cell membrane</keyword>
<dbReference type="EMBL" id="BSNX01000055">
    <property type="protein sequence ID" value="GLQ74161.1"/>
    <property type="molecule type" value="Genomic_DNA"/>
</dbReference>
<dbReference type="PROSITE" id="PS50113">
    <property type="entry name" value="PAC"/>
    <property type="match status" value="1"/>
</dbReference>
<dbReference type="PROSITE" id="PS50109">
    <property type="entry name" value="HIS_KIN"/>
    <property type="match status" value="1"/>
</dbReference>
<keyword evidence="5" id="KW-0997">Cell inner membrane</keyword>
<dbReference type="EC" id="2.7.13.3" evidence="3"/>
<dbReference type="Gene3D" id="3.30.450.20">
    <property type="entry name" value="PAS domain"/>
    <property type="match status" value="2"/>
</dbReference>
<evidence type="ECO:0000313" key="22">
    <source>
        <dbReference type="Proteomes" id="UP001156690"/>
    </source>
</evidence>
<keyword evidence="8 17" id="KW-0812">Transmembrane</keyword>
<evidence type="ECO:0000256" key="17">
    <source>
        <dbReference type="SAM" id="Phobius"/>
    </source>
</evidence>
<dbReference type="SUPFAM" id="SSF47384">
    <property type="entry name" value="Homodimeric domain of signal transducing histidine kinase"/>
    <property type="match status" value="1"/>
</dbReference>
<evidence type="ECO:0000259" key="18">
    <source>
        <dbReference type="PROSITE" id="PS50109"/>
    </source>
</evidence>
<dbReference type="PANTHER" id="PTHR43065:SF42">
    <property type="entry name" value="TWO-COMPONENT SENSOR PPRA"/>
    <property type="match status" value="1"/>
</dbReference>
<dbReference type="InterPro" id="IPR035965">
    <property type="entry name" value="PAS-like_dom_sf"/>
</dbReference>
<name>A0AAV5NW08_9VIBR</name>
<dbReference type="Pfam" id="PF02518">
    <property type="entry name" value="HATPase_c"/>
    <property type="match status" value="1"/>
</dbReference>
<evidence type="ECO:0000259" key="20">
    <source>
        <dbReference type="PROSITE" id="PS50113"/>
    </source>
</evidence>
<dbReference type="InterPro" id="IPR003594">
    <property type="entry name" value="HATPase_dom"/>
</dbReference>
<dbReference type="InterPro" id="IPR036097">
    <property type="entry name" value="HisK_dim/P_sf"/>
</dbReference>
<evidence type="ECO:0000256" key="8">
    <source>
        <dbReference type="ARBA" id="ARBA00022692"/>
    </source>
</evidence>
<dbReference type="AlphaFoldDB" id="A0AAV5NW08"/>
<dbReference type="GO" id="GO:0005524">
    <property type="term" value="F:ATP binding"/>
    <property type="evidence" value="ECO:0007669"/>
    <property type="project" value="UniProtKB-KW"/>
</dbReference>
<feature type="domain" description="PAC" evidence="20">
    <location>
        <begin position="410"/>
        <end position="460"/>
    </location>
</feature>
<keyword evidence="7" id="KW-0808">Transferase</keyword>
<keyword evidence="12 17" id="KW-1133">Transmembrane helix</keyword>
<feature type="transmembrane region" description="Helical" evidence="17">
    <location>
        <begin position="275"/>
        <end position="294"/>
    </location>
</feature>
<evidence type="ECO:0000256" key="3">
    <source>
        <dbReference type="ARBA" id="ARBA00012438"/>
    </source>
</evidence>
<dbReference type="InterPro" id="IPR000014">
    <property type="entry name" value="PAS"/>
</dbReference>
<evidence type="ECO:0000256" key="6">
    <source>
        <dbReference type="ARBA" id="ARBA00022553"/>
    </source>
</evidence>
<keyword evidence="14 17" id="KW-0472">Membrane</keyword>
<evidence type="ECO:0000256" key="9">
    <source>
        <dbReference type="ARBA" id="ARBA00022741"/>
    </source>
</evidence>
<feature type="transmembrane region" description="Helical" evidence="17">
    <location>
        <begin position="12"/>
        <end position="30"/>
    </location>
</feature>
<dbReference type="Proteomes" id="UP001156690">
    <property type="component" value="Unassembled WGS sequence"/>
</dbReference>
<keyword evidence="16" id="KW-0175">Coiled coil</keyword>